<comment type="caution">
    <text evidence="2">The sequence shown here is derived from an EMBL/GenBank/DDBJ whole genome shotgun (WGS) entry which is preliminary data.</text>
</comment>
<accession>A0A6G0T9Z8</accession>
<gene>
    <name evidence="2" type="ORF">AGLY_012865</name>
</gene>
<dbReference type="AlphaFoldDB" id="A0A6G0T9Z8"/>
<dbReference type="EMBL" id="VYZN01000052">
    <property type="protein sequence ID" value="KAE9527585.1"/>
    <property type="molecule type" value="Genomic_DNA"/>
</dbReference>
<evidence type="ECO:0000313" key="2">
    <source>
        <dbReference type="EMBL" id="KAE9527585.1"/>
    </source>
</evidence>
<keyword evidence="1" id="KW-1133">Transmembrane helix</keyword>
<feature type="transmembrane region" description="Helical" evidence="1">
    <location>
        <begin position="12"/>
        <end position="32"/>
    </location>
</feature>
<organism evidence="2 3">
    <name type="scientific">Aphis glycines</name>
    <name type="common">Soybean aphid</name>
    <dbReference type="NCBI Taxonomy" id="307491"/>
    <lineage>
        <taxon>Eukaryota</taxon>
        <taxon>Metazoa</taxon>
        <taxon>Ecdysozoa</taxon>
        <taxon>Arthropoda</taxon>
        <taxon>Hexapoda</taxon>
        <taxon>Insecta</taxon>
        <taxon>Pterygota</taxon>
        <taxon>Neoptera</taxon>
        <taxon>Paraneoptera</taxon>
        <taxon>Hemiptera</taxon>
        <taxon>Sternorrhyncha</taxon>
        <taxon>Aphidomorpha</taxon>
        <taxon>Aphidoidea</taxon>
        <taxon>Aphididae</taxon>
        <taxon>Aphidini</taxon>
        <taxon>Aphis</taxon>
        <taxon>Aphis</taxon>
    </lineage>
</organism>
<feature type="transmembrane region" description="Helical" evidence="1">
    <location>
        <begin position="239"/>
        <end position="260"/>
    </location>
</feature>
<dbReference type="Proteomes" id="UP000475862">
    <property type="component" value="Unassembled WGS sequence"/>
</dbReference>
<feature type="transmembrane region" description="Helical" evidence="1">
    <location>
        <begin position="115"/>
        <end position="136"/>
    </location>
</feature>
<keyword evidence="1" id="KW-0812">Transmembrane</keyword>
<name>A0A6G0T9Z8_APHGL</name>
<keyword evidence="1" id="KW-0472">Membrane</keyword>
<feature type="transmembrane region" description="Helical" evidence="1">
    <location>
        <begin position="148"/>
        <end position="169"/>
    </location>
</feature>
<protein>
    <submittedName>
        <fullName evidence="2">Uncharacterized protein</fullName>
    </submittedName>
</protein>
<evidence type="ECO:0000256" key="1">
    <source>
        <dbReference type="SAM" id="Phobius"/>
    </source>
</evidence>
<keyword evidence="3" id="KW-1185">Reference proteome</keyword>
<evidence type="ECO:0000313" key="3">
    <source>
        <dbReference type="Proteomes" id="UP000475862"/>
    </source>
</evidence>
<reference evidence="2 3" key="1">
    <citation type="submission" date="2019-08" db="EMBL/GenBank/DDBJ databases">
        <title>The genome of the soybean aphid Biotype 1, its phylome, world population structure and adaptation to the North American continent.</title>
        <authorList>
            <person name="Giordano R."/>
            <person name="Donthu R.K."/>
            <person name="Hernandez A.G."/>
            <person name="Wright C.L."/>
            <person name="Zimin A.V."/>
        </authorList>
    </citation>
    <scope>NUCLEOTIDE SEQUENCE [LARGE SCALE GENOMIC DNA]</scope>
    <source>
        <tissue evidence="2">Whole aphids</tissue>
    </source>
</reference>
<sequence length="326" mass="37324">MNPINSGSIQAKISPIIFLTSSFIFFSILVFGKDGNISWFDFTSTPSKVINKLVQVQRELLPKLGRIFVVLVYHFLEPKILYLHLITNLMVDHAINDFRSIALHQCMSSRESEKILLSIFQIVFFVLVLLLTELMLDEFFINCLDISIFLIHLINMANISVNALASLAANPHSFINNSKSCSSFSDKESFDLRSAGRTTKSPDVQSRGKFLNSVATHLYGLSNVSSISKQSYKNKNKYIILKIKTYGVVTFSIVICYVLAKHELLDLINLDWNADFLWQSKHIKQYYYFSSILISYIRIYLPSLPTTQPLEFLKIVSTTQTKHYNF</sequence>
<proteinExistence type="predicted"/>